<dbReference type="PRINTS" id="PR00466">
    <property type="entry name" value="GP91PHOX"/>
</dbReference>
<organism evidence="12 13">
    <name type="scientific">Kockovaella imperatae</name>
    <dbReference type="NCBI Taxonomy" id="4999"/>
    <lineage>
        <taxon>Eukaryota</taxon>
        <taxon>Fungi</taxon>
        <taxon>Dikarya</taxon>
        <taxon>Basidiomycota</taxon>
        <taxon>Agaricomycotina</taxon>
        <taxon>Tremellomycetes</taxon>
        <taxon>Tremellales</taxon>
        <taxon>Cuniculitremaceae</taxon>
        <taxon>Kockovaella</taxon>
    </lineage>
</organism>
<dbReference type="GO" id="GO:0006879">
    <property type="term" value="P:intracellular iron ion homeostasis"/>
    <property type="evidence" value="ECO:0007669"/>
    <property type="project" value="TreeGrafter"/>
</dbReference>
<evidence type="ECO:0000259" key="11">
    <source>
        <dbReference type="PROSITE" id="PS51384"/>
    </source>
</evidence>
<keyword evidence="4 10" id="KW-0812">Transmembrane</keyword>
<dbReference type="Pfam" id="PF01794">
    <property type="entry name" value="Ferric_reduct"/>
    <property type="match status" value="1"/>
</dbReference>
<dbReference type="RefSeq" id="XP_021870867.1">
    <property type="nucleotide sequence ID" value="XM_022015972.1"/>
</dbReference>
<keyword evidence="9 10" id="KW-0472">Membrane</keyword>
<evidence type="ECO:0000256" key="5">
    <source>
        <dbReference type="ARBA" id="ARBA00022982"/>
    </source>
</evidence>
<dbReference type="PANTHER" id="PTHR32361">
    <property type="entry name" value="FERRIC/CUPRIC REDUCTASE TRANSMEMBRANE COMPONENT"/>
    <property type="match status" value="1"/>
</dbReference>
<evidence type="ECO:0000256" key="3">
    <source>
        <dbReference type="ARBA" id="ARBA00022448"/>
    </source>
</evidence>
<dbReference type="CDD" id="cd06186">
    <property type="entry name" value="NOX_Duox_like_FAD_NADP"/>
    <property type="match status" value="1"/>
</dbReference>
<feature type="transmembrane region" description="Helical" evidence="10">
    <location>
        <begin position="190"/>
        <end position="210"/>
    </location>
</feature>
<comment type="similarity">
    <text evidence="2">Belongs to the ferric reductase (FRE) family.</text>
</comment>
<dbReference type="Gene3D" id="3.40.50.80">
    <property type="entry name" value="Nucleotide-binding domain of ferredoxin-NADP reductase (FNR) module"/>
    <property type="match status" value="1"/>
</dbReference>
<sequence>MDESISRGPDVKPLKMLGTPTVHYPPVGRFIPQIPTQFQIYDSYLIDPQWQIKFTIIWTSVLAFTTIASIPFILRSWRSGRLYSGLLVCERMDRIPGHGVAEADSSSRPSLARPSTSRMVMTLGALWQSFTYMTFPLPRLSKKRHIAERPIRTLYASLSVAQMLLVLAYAGTVVACFTTGAQLRNNSNRAGFIGVATLPVIFLLSLKSPLPLPVFLPSLSYENYNFLHRWAGRVLFLCISVHGGLWCNQFISTGQWDQMTATKTVRGLLSYGLLGGIVITSLKPVRRMCYQLFWIAHVLLVVGFFAAISYHTPYARPWIYPCIALYTYDVAVRCIRFRIKDAVVSAIDSIQTLIYIPDCDYGWLPTQHVFLRVFRGPGIFESHPFTITNAAAWPGSGSPRGIVLYASIAGDWTRRLHESAVERQIGFADLDDLQSEQDLFLALEKKSGQQYDESGKRVKVMIDGPYGGLKIDLAVSNHVLVIAGGSGVTFLLGTMEEVLRCHRCASPTKVTAVWTVATFASVEGLSSTFSYLSERAGRLGIEFSLEIHARGSSAVSTDHTLPANTIIHDTRLNVPDLIRKHVTIPSRQDVEDGGAEVSSGGLAVIACGPESLVAEARNVISLLSISDRVRAGGVVFHGESYAL</sequence>
<dbReference type="Pfam" id="PF08030">
    <property type="entry name" value="NAD_binding_6"/>
    <property type="match status" value="1"/>
</dbReference>
<dbReference type="Proteomes" id="UP000193218">
    <property type="component" value="Unassembled WGS sequence"/>
</dbReference>
<dbReference type="GO" id="GO:0006826">
    <property type="term" value="P:iron ion transport"/>
    <property type="evidence" value="ECO:0007669"/>
    <property type="project" value="TreeGrafter"/>
</dbReference>
<dbReference type="PANTHER" id="PTHR32361:SF28">
    <property type="entry name" value="FRP1P"/>
    <property type="match status" value="1"/>
</dbReference>
<feature type="domain" description="FAD-binding FR-type" evidence="11">
    <location>
        <begin position="317"/>
        <end position="472"/>
    </location>
</feature>
<dbReference type="GeneID" id="33557781"/>
<dbReference type="Pfam" id="PF08022">
    <property type="entry name" value="FAD_binding_8"/>
    <property type="match status" value="1"/>
</dbReference>
<dbReference type="STRING" id="4999.A0A1Y1UFJ5"/>
<evidence type="ECO:0000256" key="9">
    <source>
        <dbReference type="ARBA" id="ARBA00023136"/>
    </source>
</evidence>
<evidence type="ECO:0000256" key="1">
    <source>
        <dbReference type="ARBA" id="ARBA00004141"/>
    </source>
</evidence>
<reference evidence="12 13" key="1">
    <citation type="submission" date="2017-03" db="EMBL/GenBank/DDBJ databases">
        <title>Widespread Adenine N6-methylation of Active Genes in Fungi.</title>
        <authorList>
            <consortium name="DOE Joint Genome Institute"/>
            <person name="Mondo S.J."/>
            <person name="Dannebaum R.O."/>
            <person name="Kuo R.C."/>
            <person name="Louie K.B."/>
            <person name="Bewick A.J."/>
            <person name="Labutti K."/>
            <person name="Haridas S."/>
            <person name="Kuo A."/>
            <person name="Salamov A."/>
            <person name="Ahrendt S.R."/>
            <person name="Lau R."/>
            <person name="Bowen B.P."/>
            <person name="Lipzen A."/>
            <person name="Sullivan W."/>
            <person name="Andreopoulos W.B."/>
            <person name="Clum A."/>
            <person name="Lindquist E."/>
            <person name="Daum C."/>
            <person name="Northen T.R."/>
            <person name="Ramamoorthy G."/>
            <person name="Schmitz R.J."/>
            <person name="Gryganskyi A."/>
            <person name="Culley D."/>
            <person name="Magnuson J."/>
            <person name="James T.Y."/>
            <person name="O'Malley M.A."/>
            <person name="Stajich J.E."/>
            <person name="Spatafora J.W."/>
            <person name="Visel A."/>
            <person name="Grigoriev I.V."/>
        </authorList>
    </citation>
    <scope>NUCLEOTIDE SEQUENCE [LARGE SCALE GENOMIC DNA]</scope>
    <source>
        <strain evidence="12 13">NRRL Y-17943</strain>
    </source>
</reference>
<evidence type="ECO:0000313" key="13">
    <source>
        <dbReference type="Proteomes" id="UP000193218"/>
    </source>
</evidence>
<evidence type="ECO:0000256" key="8">
    <source>
        <dbReference type="ARBA" id="ARBA00023065"/>
    </source>
</evidence>
<dbReference type="SFLD" id="SFLDG01168">
    <property type="entry name" value="Ferric_reductase_subgroup_(FRE"/>
    <property type="match status" value="1"/>
</dbReference>
<protein>
    <recommendedName>
        <fullName evidence="11">FAD-binding FR-type domain-containing protein</fullName>
    </recommendedName>
</protein>
<feature type="transmembrane region" description="Helical" evidence="10">
    <location>
        <begin position="55"/>
        <end position="74"/>
    </location>
</feature>
<feature type="transmembrane region" description="Helical" evidence="10">
    <location>
        <begin position="230"/>
        <end position="247"/>
    </location>
</feature>
<gene>
    <name evidence="12" type="ORF">BD324DRAFT_627198</name>
</gene>
<dbReference type="GO" id="GO:0005886">
    <property type="term" value="C:plasma membrane"/>
    <property type="evidence" value="ECO:0007669"/>
    <property type="project" value="TreeGrafter"/>
</dbReference>
<dbReference type="EMBL" id="NBSH01000007">
    <property type="protein sequence ID" value="ORX36798.1"/>
    <property type="molecule type" value="Genomic_DNA"/>
</dbReference>
<comment type="caution">
    <text evidence="12">The sequence shown here is derived from an EMBL/GenBank/DDBJ whole genome shotgun (WGS) entry which is preliminary data.</text>
</comment>
<keyword evidence="6 10" id="KW-1133">Transmembrane helix</keyword>
<dbReference type="InParanoid" id="A0A1Y1UFJ5"/>
<evidence type="ECO:0000256" key="2">
    <source>
        <dbReference type="ARBA" id="ARBA00006278"/>
    </source>
</evidence>
<keyword evidence="13" id="KW-1185">Reference proteome</keyword>
<dbReference type="SFLD" id="SFLDS00052">
    <property type="entry name" value="Ferric_Reductase_Domain"/>
    <property type="match status" value="1"/>
</dbReference>
<accession>A0A1Y1UFJ5</accession>
<dbReference type="InterPro" id="IPR051410">
    <property type="entry name" value="Ferric/Cupric_Reductase"/>
</dbReference>
<keyword evidence="3" id="KW-0813">Transport</keyword>
<dbReference type="InterPro" id="IPR013112">
    <property type="entry name" value="FAD-bd_8"/>
</dbReference>
<dbReference type="OrthoDB" id="3944240at2759"/>
<dbReference type="AlphaFoldDB" id="A0A1Y1UFJ5"/>
<evidence type="ECO:0000256" key="10">
    <source>
        <dbReference type="SAM" id="Phobius"/>
    </source>
</evidence>
<dbReference type="GO" id="GO:0015677">
    <property type="term" value="P:copper ion import"/>
    <property type="evidence" value="ECO:0007669"/>
    <property type="project" value="TreeGrafter"/>
</dbReference>
<proteinExistence type="inferred from homology"/>
<evidence type="ECO:0000256" key="7">
    <source>
        <dbReference type="ARBA" id="ARBA00023002"/>
    </source>
</evidence>
<dbReference type="GO" id="GO:0000293">
    <property type="term" value="F:ferric-chelate reductase activity"/>
    <property type="evidence" value="ECO:0007669"/>
    <property type="project" value="UniProtKB-ARBA"/>
</dbReference>
<feature type="transmembrane region" description="Helical" evidence="10">
    <location>
        <begin position="291"/>
        <end position="310"/>
    </location>
</feature>
<dbReference type="InterPro" id="IPR039261">
    <property type="entry name" value="FNR_nucleotide-bd"/>
</dbReference>
<keyword evidence="8" id="KW-0406">Ion transport</keyword>
<dbReference type="SUPFAM" id="SSF52343">
    <property type="entry name" value="Ferredoxin reductase-like, C-terminal NADP-linked domain"/>
    <property type="match status" value="1"/>
</dbReference>
<dbReference type="InterPro" id="IPR013121">
    <property type="entry name" value="Fe_red_NAD-bd_6"/>
</dbReference>
<feature type="transmembrane region" description="Helical" evidence="10">
    <location>
        <begin position="268"/>
        <end position="285"/>
    </location>
</feature>
<comment type="subcellular location">
    <subcellularLocation>
        <location evidence="1">Membrane</location>
        <topology evidence="1">Multi-pass membrane protein</topology>
    </subcellularLocation>
</comment>
<dbReference type="FunCoup" id="A0A1Y1UFJ5">
    <property type="interactions" value="157"/>
</dbReference>
<evidence type="ECO:0000256" key="6">
    <source>
        <dbReference type="ARBA" id="ARBA00022989"/>
    </source>
</evidence>
<dbReference type="PROSITE" id="PS51384">
    <property type="entry name" value="FAD_FR"/>
    <property type="match status" value="1"/>
</dbReference>
<evidence type="ECO:0000256" key="4">
    <source>
        <dbReference type="ARBA" id="ARBA00022692"/>
    </source>
</evidence>
<evidence type="ECO:0000313" key="12">
    <source>
        <dbReference type="EMBL" id="ORX36798.1"/>
    </source>
</evidence>
<dbReference type="InterPro" id="IPR000778">
    <property type="entry name" value="Cyt_b245_heavy_chain"/>
</dbReference>
<dbReference type="InterPro" id="IPR013130">
    <property type="entry name" value="Fe3_Rdtase_TM_dom"/>
</dbReference>
<name>A0A1Y1UFJ5_9TREE</name>
<dbReference type="InterPro" id="IPR017927">
    <property type="entry name" value="FAD-bd_FR_type"/>
</dbReference>
<feature type="transmembrane region" description="Helical" evidence="10">
    <location>
        <begin position="155"/>
        <end position="178"/>
    </location>
</feature>
<keyword evidence="5" id="KW-0249">Electron transport</keyword>
<keyword evidence="7" id="KW-0560">Oxidoreductase</keyword>